<dbReference type="PANTHER" id="PTHR14187:SF5">
    <property type="entry name" value="HEAT SHOCK 70 KDA PROTEIN 12A"/>
    <property type="match status" value="1"/>
</dbReference>
<dbReference type="RefSeq" id="XP_007769501.1">
    <property type="nucleotide sequence ID" value="XM_007771311.1"/>
</dbReference>
<evidence type="ECO:0000313" key="3">
    <source>
        <dbReference type="Proteomes" id="UP000053558"/>
    </source>
</evidence>
<dbReference type="Gene3D" id="3.30.420.40">
    <property type="match status" value="1"/>
</dbReference>
<dbReference type="EMBL" id="JH711579">
    <property type="protein sequence ID" value="EIW80579.1"/>
    <property type="molecule type" value="Genomic_DNA"/>
</dbReference>
<proteinExistence type="predicted"/>
<name>A0A5M3MN21_CONPW</name>
<keyword evidence="3" id="KW-1185">Reference proteome</keyword>
<dbReference type="InterPro" id="IPR043129">
    <property type="entry name" value="ATPase_NBD"/>
</dbReference>
<dbReference type="KEGG" id="cput:CONPUDRAFT_105630"/>
<dbReference type="AlphaFoldDB" id="A0A5M3MN21"/>
<dbReference type="OMA" id="VCWIENG"/>
<sequence length="625" mass="69916">MLDRPPYQGPYRKLVLAFDVGTTFSGISYCILDPGEAPHIQGVTRYPAQEHVGGASKIPSILYYDRSQHVRAVGAEALQEHIVEQAEDEQWIKVEWWKMHLRSKHLSATHISDNDIPPLPLGVSAIQVLTDFMRYLFHCARIYIQETHANGEQLWSSFGEDIDFVLSHPNGWEGAQQSQIRHAAVLAGLVPDASRGSQDRISLVTEGEASLHYCVSNILASDTWSRVPIEKSNDDREASSGSEPRSSGTREPDGGVIVVDAGGGTVDLSAYSMKSGARSGPALSFTEVAPAECRLQGSVFVTRRAHGYLKEKLKDSRFSDEDYINQMADVFDKSSKLRFRRAEDPCYIKFGTSRDKDPAYNIRGGQLKLRGEEVATLFEPSIQSIVDAIENQRKASSKPISLVFLVGGFAASDYLFAQLQDRLVTYGINISRPDNHANKAVADGAVSFYLDCLVSSRVAKFTYGFICDTQYIANDPEFRARNHKIYTSVSGTQAIPGAFRSILKKGTRVFETQEFSRWITDEGTSRSELKRRRGVITVYRGSKADPRWADEEEDMFTHLCTIKADATEAARNLQVQHRGSHSYYRIAYRIILHFGLTELRAQLAWMENGVEKQSPATVVYDDEMR</sequence>
<comment type="caution">
    <text evidence="2">The sequence shown here is derived from an EMBL/GenBank/DDBJ whole genome shotgun (WGS) entry which is preliminary data.</text>
</comment>
<gene>
    <name evidence="2" type="ORF">CONPUDRAFT_105630</name>
</gene>
<dbReference type="SUPFAM" id="SSF53067">
    <property type="entry name" value="Actin-like ATPase domain"/>
    <property type="match status" value="2"/>
</dbReference>
<feature type="region of interest" description="Disordered" evidence="1">
    <location>
        <begin position="229"/>
        <end position="257"/>
    </location>
</feature>
<dbReference type="PANTHER" id="PTHR14187">
    <property type="entry name" value="ALPHA KINASE/ELONGATION FACTOR 2 KINASE"/>
    <property type="match status" value="1"/>
</dbReference>
<protein>
    <recommendedName>
        <fullName evidence="4">Actin-like ATPase domain-containing protein</fullName>
    </recommendedName>
</protein>
<dbReference type="CDD" id="cd10170">
    <property type="entry name" value="ASKHA_NBD_HSP70"/>
    <property type="match status" value="1"/>
</dbReference>
<organism evidence="2 3">
    <name type="scientific">Coniophora puteana (strain RWD-64-598)</name>
    <name type="common">Brown rot fungus</name>
    <dbReference type="NCBI Taxonomy" id="741705"/>
    <lineage>
        <taxon>Eukaryota</taxon>
        <taxon>Fungi</taxon>
        <taxon>Dikarya</taxon>
        <taxon>Basidiomycota</taxon>
        <taxon>Agaricomycotina</taxon>
        <taxon>Agaricomycetes</taxon>
        <taxon>Agaricomycetidae</taxon>
        <taxon>Boletales</taxon>
        <taxon>Coniophorineae</taxon>
        <taxon>Coniophoraceae</taxon>
        <taxon>Coniophora</taxon>
    </lineage>
</organism>
<reference evidence="3" key="1">
    <citation type="journal article" date="2012" name="Science">
        <title>The Paleozoic origin of enzymatic lignin decomposition reconstructed from 31 fungal genomes.</title>
        <authorList>
            <person name="Floudas D."/>
            <person name="Binder M."/>
            <person name="Riley R."/>
            <person name="Barry K."/>
            <person name="Blanchette R.A."/>
            <person name="Henrissat B."/>
            <person name="Martinez A.T."/>
            <person name="Otillar R."/>
            <person name="Spatafora J.W."/>
            <person name="Yadav J.S."/>
            <person name="Aerts A."/>
            <person name="Benoit I."/>
            <person name="Boyd A."/>
            <person name="Carlson A."/>
            <person name="Copeland A."/>
            <person name="Coutinho P.M."/>
            <person name="de Vries R.P."/>
            <person name="Ferreira P."/>
            <person name="Findley K."/>
            <person name="Foster B."/>
            <person name="Gaskell J."/>
            <person name="Glotzer D."/>
            <person name="Gorecki P."/>
            <person name="Heitman J."/>
            <person name="Hesse C."/>
            <person name="Hori C."/>
            <person name="Igarashi K."/>
            <person name="Jurgens J.A."/>
            <person name="Kallen N."/>
            <person name="Kersten P."/>
            <person name="Kohler A."/>
            <person name="Kuees U."/>
            <person name="Kumar T.K.A."/>
            <person name="Kuo A."/>
            <person name="LaButti K."/>
            <person name="Larrondo L.F."/>
            <person name="Lindquist E."/>
            <person name="Ling A."/>
            <person name="Lombard V."/>
            <person name="Lucas S."/>
            <person name="Lundell T."/>
            <person name="Martin R."/>
            <person name="McLaughlin D.J."/>
            <person name="Morgenstern I."/>
            <person name="Morin E."/>
            <person name="Murat C."/>
            <person name="Nagy L.G."/>
            <person name="Nolan M."/>
            <person name="Ohm R.A."/>
            <person name="Patyshakuliyeva A."/>
            <person name="Rokas A."/>
            <person name="Ruiz-Duenas F.J."/>
            <person name="Sabat G."/>
            <person name="Salamov A."/>
            <person name="Samejima M."/>
            <person name="Schmutz J."/>
            <person name="Slot J.C."/>
            <person name="St John F."/>
            <person name="Stenlid J."/>
            <person name="Sun H."/>
            <person name="Sun S."/>
            <person name="Syed K."/>
            <person name="Tsang A."/>
            <person name="Wiebenga A."/>
            <person name="Young D."/>
            <person name="Pisabarro A."/>
            <person name="Eastwood D.C."/>
            <person name="Martin F."/>
            <person name="Cullen D."/>
            <person name="Grigoriev I.V."/>
            <person name="Hibbett D.S."/>
        </authorList>
    </citation>
    <scope>NUCLEOTIDE SEQUENCE [LARGE SCALE GENOMIC DNA]</scope>
    <source>
        <strain evidence="3">RWD-64-598 SS2</strain>
    </source>
</reference>
<evidence type="ECO:0000313" key="2">
    <source>
        <dbReference type="EMBL" id="EIW80579.1"/>
    </source>
</evidence>
<dbReference type="Proteomes" id="UP000053558">
    <property type="component" value="Unassembled WGS sequence"/>
</dbReference>
<evidence type="ECO:0000256" key="1">
    <source>
        <dbReference type="SAM" id="MobiDB-lite"/>
    </source>
</evidence>
<accession>A0A5M3MN21</accession>
<feature type="compositionally biased region" description="Basic and acidic residues" evidence="1">
    <location>
        <begin position="229"/>
        <end position="238"/>
    </location>
</feature>
<evidence type="ECO:0008006" key="4">
    <source>
        <dbReference type="Google" id="ProtNLM"/>
    </source>
</evidence>
<dbReference type="GeneID" id="19198548"/>
<dbReference type="OrthoDB" id="2963168at2759"/>